<evidence type="ECO:0000256" key="5">
    <source>
        <dbReference type="ARBA" id="ARBA00023163"/>
    </source>
</evidence>
<evidence type="ECO:0000259" key="7">
    <source>
        <dbReference type="PROSITE" id="PS50110"/>
    </source>
</evidence>
<reference evidence="8 9" key="1">
    <citation type="journal article" date="2014" name="Int. J. Syst. Evol. Microbiol.">
        <title>Phaeodactylibacter xiamenensis gen. nov., sp. nov., a member of the family Saprospiraceae isolated from the marine alga Phaeodactylum tricornutum.</title>
        <authorList>
            <person name="Chen Z.Jr."/>
            <person name="Lei X."/>
            <person name="Lai Q."/>
            <person name="Li Y."/>
            <person name="Zhang B."/>
            <person name="Zhang J."/>
            <person name="Zhang H."/>
            <person name="Yang L."/>
            <person name="Zheng W."/>
            <person name="Tian Y."/>
            <person name="Yu Z."/>
            <person name="Xu H.Jr."/>
            <person name="Zheng T."/>
        </authorList>
    </citation>
    <scope>NUCLEOTIDE SEQUENCE [LARGE SCALE GENOMIC DNA]</scope>
    <source>
        <strain evidence="8 9">KD52</strain>
    </source>
</reference>
<organism evidence="8 9">
    <name type="scientific">Phaeodactylibacter xiamenensis</name>
    <dbReference type="NCBI Taxonomy" id="1524460"/>
    <lineage>
        <taxon>Bacteria</taxon>
        <taxon>Pseudomonadati</taxon>
        <taxon>Bacteroidota</taxon>
        <taxon>Saprospiria</taxon>
        <taxon>Saprospirales</taxon>
        <taxon>Haliscomenobacteraceae</taxon>
        <taxon>Phaeodactylibacter</taxon>
    </lineage>
</organism>
<dbReference type="InterPro" id="IPR011006">
    <property type="entry name" value="CheY-like_superfamily"/>
</dbReference>
<dbReference type="SUPFAM" id="SSF52172">
    <property type="entry name" value="CheY-like"/>
    <property type="match status" value="1"/>
</dbReference>
<dbReference type="CDD" id="cd17574">
    <property type="entry name" value="REC_OmpR"/>
    <property type="match status" value="1"/>
</dbReference>
<dbReference type="RefSeq" id="WP_044145973.1">
    <property type="nucleotide sequence ID" value="NZ_CAKZLC010000416.1"/>
</dbReference>
<keyword evidence="1 6" id="KW-0597">Phosphoprotein</keyword>
<dbReference type="PANTHER" id="PTHR44591">
    <property type="entry name" value="STRESS RESPONSE REGULATOR PROTEIN 1"/>
    <property type="match status" value="1"/>
</dbReference>
<dbReference type="OrthoDB" id="9789181at2"/>
<dbReference type="Gene3D" id="3.40.50.2300">
    <property type="match status" value="1"/>
</dbReference>
<evidence type="ECO:0000256" key="4">
    <source>
        <dbReference type="ARBA" id="ARBA00023125"/>
    </source>
</evidence>
<evidence type="ECO:0000256" key="1">
    <source>
        <dbReference type="ARBA" id="ARBA00022553"/>
    </source>
</evidence>
<gene>
    <name evidence="8" type="ORF">IX84_01205</name>
</gene>
<dbReference type="STRING" id="1524460.IX84_01205"/>
<evidence type="ECO:0000256" key="6">
    <source>
        <dbReference type="PROSITE-ProRule" id="PRU00169"/>
    </source>
</evidence>
<dbReference type="GO" id="GO:0003677">
    <property type="term" value="F:DNA binding"/>
    <property type="evidence" value="ECO:0007669"/>
    <property type="project" value="UniProtKB-KW"/>
</dbReference>
<keyword evidence="5" id="KW-0804">Transcription</keyword>
<sequence>MNKQTTKVLLVDDEPHILVALEYLVKQEGYQVFKASDGESALDLVQQQSPQIVVLDVMMPGIDGFEVARRIRNTPEHQDTRIIFLTAKGTQADRFQGYATGGEVYLTKPFDNKELINTINEVVEFG</sequence>
<comment type="caution">
    <text evidence="8">The sequence shown here is derived from an EMBL/GenBank/DDBJ whole genome shotgun (WGS) entry which is preliminary data.</text>
</comment>
<dbReference type="GO" id="GO:0000160">
    <property type="term" value="P:phosphorelay signal transduction system"/>
    <property type="evidence" value="ECO:0007669"/>
    <property type="project" value="UniProtKB-KW"/>
</dbReference>
<dbReference type="Pfam" id="PF00072">
    <property type="entry name" value="Response_reg"/>
    <property type="match status" value="1"/>
</dbReference>
<dbReference type="FunFam" id="3.40.50.2300:FF:000001">
    <property type="entry name" value="DNA-binding response regulator PhoB"/>
    <property type="match status" value="1"/>
</dbReference>
<dbReference type="PANTHER" id="PTHR44591:SF3">
    <property type="entry name" value="RESPONSE REGULATORY DOMAIN-CONTAINING PROTEIN"/>
    <property type="match status" value="1"/>
</dbReference>
<accession>A0A098SBY0</accession>
<name>A0A098SBY0_9BACT</name>
<dbReference type="EMBL" id="JPOS01000003">
    <property type="protein sequence ID" value="KGE89681.1"/>
    <property type="molecule type" value="Genomic_DNA"/>
</dbReference>
<protein>
    <submittedName>
        <fullName evidence="8">Chemotaxis protein CheY</fullName>
    </submittedName>
</protein>
<keyword evidence="9" id="KW-1185">Reference proteome</keyword>
<feature type="domain" description="Response regulatory" evidence="7">
    <location>
        <begin position="7"/>
        <end position="123"/>
    </location>
</feature>
<evidence type="ECO:0000256" key="2">
    <source>
        <dbReference type="ARBA" id="ARBA00023012"/>
    </source>
</evidence>
<dbReference type="Proteomes" id="UP000029736">
    <property type="component" value="Unassembled WGS sequence"/>
</dbReference>
<evidence type="ECO:0000313" key="9">
    <source>
        <dbReference type="Proteomes" id="UP000029736"/>
    </source>
</evidence>
<keyword evidence="4" id="KW-0238">DNA-binding</keyword>
<dbReference type="SMART" id="SM00448">
    <property type="entry name" value="REC"/>
    <property type="match status" value="1"/>
</dbReference>
<evidence type="ECO:0000313" key="8">
    <source>
        <dbReference type="EMBL" id="KGE89681.1"/>
    </source>
</evidence>
<keyword evidence="3" id="KW-0805">Transcription regulation</keyword>
<dbReference type="InterPro" id="IPR001789">
    <property type="entry name" value="Sig_transdc_resp-reg_receiver"/>
</dbReference>
<dbReference type="AlphaFoldDB" id="A0A098SBY0"/>
<feature type="modified residue" description="4-aspartylphosphate" evidence="6">
    <location>
        <position position="56"/>
    </location>
</feature>
<evidence type="ECO:0000256" key="3">
    <source>
        <dbReference type="ARBA" id="ARBA00023015"/>
    </source>
</evidence>
<dbReference type="PROSITE" id="PS50110">
    <property type="entry name" value="RESPONSE_REGULATORY"/>
    <property type="match status" value="1"/>
</dbReference>
<keyword evidence="2" id="KW-0902">Two-component regulatory system</keyword>
<proteinExistence type="predicted"/>
<dbReference type="InterPro" id="IPR050595">
    <property type="entry name" value="Bact_response_regulator"/>
</dbReference>